<dbReference type="eggNOG" id="KOG2312">
    <property type="taxonomic scope" value="Eukaryota"/>
</dbReference>
<feature type="compositionally biased region" description="Polar residues" evidence="5">
    <location>
        <begin position="1235"/>
        <end position="1252"/>
    </location>
</feature>
<keyword evidence="3" id="KW-0804">Transcription</keyword>
<feature type="region of interest" description="Disordered" evidence="5">
    <location>
        <begin position="1209"/>
        <end position="1259"/>
    </location>
</feature>
<dbReference type="PANTHER" id="PTHR22970:SF14">
    <property type="entry name" value="AT-RICH INTERACTIVE DOMAIN-CONTAINING PROTEIN 2"/>
    <property type="match status" value="1"/>
</dbReference>
<dbReference type="GO" id="GO:0003677">
    <property type="term" value="F:DNA binding"/>
    <property type="evidence" value="ECO:0007669"/>
    <property type="project" value="InterPro"/>
</dbReference>
<dbReference type="SMART" id="SM00501">
    <property type="entry name" value="BRIGHT"/>
    <property type="match status" value="1"/>
</dbReference>
<feature type="compositionally biased region" description="Basic and acidic residues" evidence="5">
    <location>
        <begin position="927"/>
        <end position="943"/>
    </location>
</feature>
<accession>E3LGZ0</accession>
<keyword evidence="2" id="KW-0805">Transcription regulation</keyword>
<evidence type="ECO:0000256" key="4">
    <source>
        <dbReference type="ARBA" id="ARBA00023242"/>
    </source>
</evidence>
<dbReference type="InterPro" id="IPR013087">
    <property type="entry name" value="Znf_C2H2_type"/>
</dbReference>
<evidence type="ECO:0000313" key="9">
    <source>
        <dbReference type="Proteomes" id="UP000008281"/>
    </source>
</evidence>
<feature type="region of interest" description="Disordered" evidence="5">
    <location>
        <begin position="567"/>
        <end position="594"/>
    </location>
</feature>
<feature type="region of interest" description="Disordered" evidence="5">
    <location>
        <begin position="747"/>
        <end position="803"/>
    </location>
</feature>
<keyword evidence="4" id="KW-0539">Nucleus</keyword>
<dbReference type="AlphaFoldDB" id="E3LGZ0"/>
<evidence type="ECO:0000256" key="1">
    <source>
        <dbReference type="ARBA" id="ARBA00022853"/>
    </source>
</evidence>
<dbReference type="OMA" id="VKDIMMC"/>
<feature type="region of interest" description="Disordered" evidence="5">
    <location>
        <begin position="1143"/>
        <end position="1195"/>
    </location>
</feature>
<dbReference type="OrthoDB" id="338531at2759"/>
<feature type="compositionally biased region" description="Polar residues" evidence="5">
    <location>
        <begin position="580"/>
        <end position="590"/>
    </location>
</feature>
<evidence type="ECO:0000313" key="8">
    <source>
        <dbReference type="EMBL" id="EFO86235.1"/>
    </source>
</evidence>
<dbReference type="Proteomes" id="UP000008281">
    <property type="component" value="Unassembled WGS sequence"/>
</dbReference>
<feature type="compositionally biased region" description="Basic residues" evidence="5">
    <location>
        <begin position="526"/>
        <end position="537"/>
    </location>
</feature>
<name>E3LGZ0_CAERE</name>
<feature type="compositionally biased region" description="Polar residues" evidence="5">
    <location>
        <begin position="1209"/>
        <end position="1223"/>
    </location>
</feature>
<dbReference type="InterPro" id="IPR036431">
    <property type="entry name" value="ARID_dom_sf"/>
</dbReference>
<feature type="compositionally biased region" description="Basic and acidic residues" evidence="5">
    <location>
        <begin position="766"/>
        <end position="780"/>
    </location>
</feature>
<feature type="domain" description="ARID" evidence="6">
    <location>
        <begin position="24"/>
        <end position="116"/>
    </location>
</feature>
<gene>
    <name evidence="8" type="ORF">CRE_02039</name>
</gene>
<dbReference type="HOGENOM" id="CLU_006903_0_0_1"/>
<keyword evidence="9" id="KW-1185">Reference proteome</keyword>
<dbReference type="FunCoup" id="E3LGZ0">
    <property type="interactions" value="3389"/>
</dbReference>
<feature type="compositionally biased region" description="Low complexity" evidence="5">
    <location>
        <begin position="1152"/>
        <end position="1184"/>
    </location>
</feature>
<feature type="compositionally biased region" description="Low complexity" evidence="5">
    <location>
        <begin position="784"/>
        <end position="793"/>
    </location>
</feature>
<evidence type="ECO:0000259" key="7">
    <source>
        <dbReference type="PROSITE" id="PS51526"/>
    </source>
</evidence>
<protein>
    <recommendedName>
        <fullName evidence="10">ARID domain-containing protein</fullName>
    </recommendedName>
</protein>
<dbReference type="EMBL" id="DS268408">
    <property type="protein sequence ID" value="EFO86235.1"/>
    <property type="molecule type" value="Genomic_DNA"/>
</dbReference>
<dbReference type="GO" id="GO:0006325">
    <property type="term" value="P:chromatin organization"/>
    <property type="evidence" value="ECO:0007669"/>
    <property type="project" value="UniProtKB-KW"/>
</dbReference>
<dbReference type="PROSITE" id="PS51011">
    <property type="entry name" value="ARID"/>
    <property type="match status" value="1"/>
</dbReference>
<dbReference type="SUPFAM" id="SSF46774">
    <property type="entry name" value="ARID-like"/>
    <property type="match status" value="1"/>
</dbReference>
<evidence type="ECO:0000256" key="3">
    <source>
        <dbReference type="ARBA" id="ARBA00023163"/>
    </source>
</evidence>
<dbReference type="SUPFAM" id="SSF48371">
    <property type="entry name" value="ARM repeat"/>
    <property type="match status" value="1"/>
</dbReference>
<feature type="domain" description="RFX-type winged-helix" evidence="7">
    <location>
        <begin position="620"/>
        <end position="694"/>
    </location>
</feature>
<feature type="compositionally biased region" description="Basic and acidic residues" evidence="5">
    <location>
        <begin position="794"/>
        <end position="803"/>
    </location>
</feature>
<dbReference type="GO" id="GO:0006355">
    <property type="term" value="P:regulation of DNA-templated transcription"/>
    <property type="evidence" value="ECO:0007669"/>
    <property type="project" value="InterPro"/>
</dbReference>
<dbReference type="SMART" id="SM01014">
    <property type="entry name" value="ARID"/>
    <property type="match status" value="1"/>
</dbReference>
<feature type="compositionally biased region" description="Basic and acidic residues" evidence="5">
    <location>
        <begin position="904"/>
        <end position="920"/>
    </location>
</feature>
<proteinExistence type="predicted"/>
<dbReference type="Pfam" id="PF01388">
    <property type="entry name" value="ARID"/>
    <property type="match status" value="1"/>
</dbReference>
<dbReference type="PANTHER" id="PTHR22970">
    <property type="entry name" value="AT-RICH INTERACTIVE DOMAIN-CONTAINING PROTEIN 2"/>
    <property type="match status" value="1"/>
</dbReference>
<dbReference type="InterPro" id="IPR003150">
    <property type="entry name" value="DNA-bd_RFX"/>
</dbReference>
<organism evidence="9">
    <name type="scientific">Caenorhabditis remanei</name>
    <name type="common">Caenorhabditis vulgaris</name>
    <dbReference type="NCBI Taxonomy" id="31234"/>
    <lineage>
        <taxon>Eukaryota</taxon>
        <taxon>Metazoa</taxon>
        <taxon>Ecdysozoa</taxon>
        <taxon>Nematoda</taxon>
        <taxon>Chromadorea</taxon>
        <taxon>Rhabditida</taxon>
        <taxon>Rhabditina</taxon>
        <taxon>Rhabditomorpha</taxon>
        <taxon>Rhabditoidea</taxon>
        <taxon>Rhabditidae</taxon>
        <taxon>Peloderinae</taxon>
        <taxon>Caenorhabditis</taxon>
    </lineage>
</organism>
<dbReference type="PROSITE" id="PS51526">
    <property type="entry name" value="RFX_DBD"/>
    <property type="match status" value="1"/>
</dbReference>
<dbReference type="STRING" id="31234.E3LGZ0"/>
<evidence type="ECO:0000259" key="6">
    <source>
        <dbReference type="PROSITE" id="PS51011"/>
    </source>
</evidence>
<evidence type="ECO:0000256" key="5">
    <source>
        <dbReference type="SAM" id="MobiDB-lite"/>
    </source>
</evidence>
<feature type="compositionally biased region" description="Polar residues" evidence="5">
    <location>
        <begin position="752"/>
        <end position="765"/>
    </location>
</feature>
<dbReference type="InterPro" id="IPR001606">
    <property type="entry name" value="ARID_dom"/>
</dbReference>
<sequence>MESRKRKSELELYIDKLTDPPEKQRKMAEFYNSLRMFYKRRWNAQLKLPHVQGVEVNLYRLYDTVMALGGWQKVAAGDKWSDIAEMFGCKDDILCGDHAIKIIYMRYLSKFEQVETIGDVDDYVDNEMSRSRGRNATSFFATNDCPISYNRNHLDQQLRDERGQIINDPDYARLTKSLISGLPNEIDFAMNVCMLLSHAGPKQLRISHAPTLLTLLVAHTGVYDEDDKTMLELGQDWKRSTRHNFRSFWASSGVPLDLLKTFLDREIESEYVEDDDEFFTSVSNAFNVKDSRCWRLNQVTTIIRNLSFESANRVTIVKTWPVMKFLIMCASCKWSPLYVAALDALSNLATDIDLADKTLVYISQHAILRIITDGIFSMDKFKLIRSLEILTGLCGFEGNESIICDWLKPETIAHIFEIVGVKDIMMCVYTLECLYQISEMGDAACDMLSESAKAIQQLVSMATLEAVSFGPAGLAGMKVVEYQPNFQQPAAHPQQAQIHQVPHPQMNQQYGGGHHPNARMQPGPSHNHHPQHNHHQQMSHQGTPAAQAPPMTVRQVIQNNLALQQVQREQMNREQHSQHHSQGGYPQSNGLRFDRRSGNITVRPIAPSTTPGDSQLEQLTERWIKQNCVFEPAMSTARGELYAAYVDDLRNLYHSMSGSLAMFSGVMKNLYPDVNFRMAPNGVMIVAQGIRLVRPHRLAPAGSSQTPMPTPQVDSNPLMRKMLMSEPEPPVENGVLVNGHATYRHFRESTEPVEQSKQSTKITIEQNKEENKEKTLKVEDQQESSVDVAAPSSDVEKKEEKAHPMTNGTIEVCQEPIKAAELFDGIENTQTEGKEVSIEIHDQFVNESDNMKEETEKVNGMCNGHSKPKKESVASRAAHIVAVAAACNGDLEKMNGDPVCNGNKEGEDKEEAKEDSVKETDEGEEVEKEKEEEASKEVSTDLETTKRKCVPVASTVTDYMCDWDCCSLYYSSSSHVLKHLSEDHVAEDLRLLCRWNGCCDPTPRNRWSLITHIQDTHCNETQLKLAAQKRRDGTAIARPMQRPDIVPRDLSNHPGYAKNAAYEAIRRHALNFLTRELTEEPEGPVTKSIRLTSCLILRNLARYSSDGRQKLRRHESHICVLALSRLESSHALCQLLSELHQTPSTEEEQQKSLSQAPSSASLSSMGGSSSQLPTVPDSPTPTTTMKTPFRKPSAVNRPIAPVNRMLNFSSFTATPDKPSTSSPAPFVSPSHRHQTIQQHLPTQPSPLVQTTPLRAGAGI</sequence>
<dbReference type="CDD" id="cd16100">
    <property type="entry name" value="ARID"/>
    <property type="match status" value="1"/>
</dbReference>
<dbReference type="InParanoid" id="E3LGZ0"/>
<feature type="region of interest" description="Disordered" evidence="5">
    <location>
        <begin position="504"/>
        <end position="548"/>
    </location>
</feature>
<evidence type="ECO:0008006" key="10">
    <source>
        <dbReference type="Google" id="ProtNLM"/>
    </source>
</evidence>
<evidence type="ECO:0000256" key="2">
    <source>
        <dbReference type="ARBA" id="ARBA00023015"/>
    </source>
</evidence>
<dbReference type="InterPro" id="IPR052406">
    <property type="entry name" value="Chromatin_Remodeling_Comp"/>
</dbReference>
<reference evidence="8" key="1">
    <citation type="submission" date="2007-07" db="EMBL/GenBank/DDBJ databases">
        <title>PCAP assembly of the Caenorhabditis remanei genome.</title>
        <authorList>
            <consortium name="The Caenorhabditis remanei Sequencing Consortium"/>
            <person name="Wilson R.K."/>
        </authorList>
    </citation>
    <scope>NUCLEOTIDE SEQUENCE [LARGE SCALE GENOMIC DNA]</scope>
    <source>
        <strain evidence="8">PB4641</strain>
    </source>
</reference>
<feature type="region of interest" description="Disordered" evidence="5">
    <location>
        <begin position="895"/>
        <end position="943"/>
    </location>
</feature>
<dbReference type="Gene3D" id="1.10.150.60">
    <property type="entry name" value="ARID DNA-binding domain"/>
    <property type="match status" value="1"/>
</dbReference>
<keyword evidence="1" id="KW-0156">Chromatin regulator</keyword>
<dbReference type="InterPro" id="IPR016024">
    <property type="entry name" value="ARM-type_fold"/>
</dbReference>
<dbReference type="PROSITE" id="PS00028">
    <property type="entry name" value="ZINC_FINGER_C2H2_1"/>
    <property type="match status" value="1"/>
</dbReference>